<proteinExistence type="predicted"/>
<accession>A0A926I016</accession>
<dbReference type="PANTHER" id="PTHR43280">
    <property type="entry name" value="ARAC-FAMILY TRANSCRIPTIONAL REGULATOR"/>
    <property type="match status" value="1"/>
</dbReference>
<keyword evidence="2" id="KW-0238">DNA-binding</keyword>
<dbReference type="Pfam" id="PF12833">
    <property type="entry name" value="HTH_18"/>
    <property type="match status" value="1"/>
</dbReference>
<feature type="domain" description="HTH araC/xylS-type" evidence="4">
    <location>
        <begin position="168"/>
        <end position="266"/>
    </location>
</feature>
<dbReference type="Gene3D" id="1.10.10.60">
    <property type="entry name" value="Homeodomain-like"/>
    <property type="match status" value="2"/>
</dbReference>
<comment type="caution">
    <text evidence="5">The sequence shown here is derived from an EMBL/GenBank/DDBJ whole genome shotgun (WGS) entry which is preliminary data.</text>
</comment>
<keyword evidence="3" id="KW-0804">Transcription</keyword>
<evidence type="ECO:0000259" key="4">
    <source>
        <dbReference type="PROSITE" id="PS01124"/>
    </source>
</evidence>
<dbReference type="InterPro" id="IPR037923">
    <property type="entry name" value="HTH-like"/>
</dbReference>
<dbReference type="SMART" id="SM00342">
    <property type="entry name" value="HTH_ARAC"/>
    <property type="match status" value="1"/>
</dbReference>
<evidence type="ECO:0000256" key="1">
    <source>
        <dbReference type="ARBA" id="ARBA00023015"/>
    </source>
</evidence>
<dbReference type="InterPro" id="IPR009057">
    <property type="entry name" value="Homeodomain-like_sf"/>
</dbReference>
<organism evidence="5 6">
    <name type="scientific">Congzhengia minquanensis</name>
    <dbReference type="NCBI Taxonomy" id="2763657"/>
    <lineage>
        <taxon>Bacteria</taxon>
        <taxon>Bacillati</taxon>
        <taxon>Bacillota</taxon>
        <taxon>Clostridia</taxon>
        <taxon>Eubacteriales</taxon>
        <taxon>Oscillospiraceae</taxon>
        <taxon>Congzhengia</taxon>
    </lineage>
</organism>
<dbReference type="SUPFAM" id="SSF51215">
    <property type="entry name" value="Regulatory protein AraC"/>
    <property type="match status" value="1"/>
</dbReference>
<keyword evidence="1" id="KW-0805">Transcription regulation</keyword>
<dbReference type="EMBL" id="JACRSU010000004">
    <property type="protein sequence ID" value="MBC8541446.1"/>
    <property type="molecule type" value="Genomic_DNA"/>
</dbReference>
<evidence type="ECO:0000313" key="6">
    <source>
        <dbReference type="Proteomes" id="UP000611762"/>
    </source>
</evidence>
<evidence type="ECO:0000256" key="2">
    <source>
        <dbReference type="ARBA" id="ARBA00023125"/>
    </source>
</evidence>
<dbReference type="PROSITE" id="PS01124">
    <property type="entry name" value="HTH_ARAC_FAMILY_2"/>
    <property type="match status" value="1"/>
</dbReference>
<gene>
    <name evidence="5" type="ORF">H8698_10710</name>
</gene>
<evidence type="ECO:0000256" key="3">
    <source>
        <dbReference type="ARBA" id="ARBA00023163"/>
    </source>
</evidence>
<dbReference type="PRINTS" id="PR00032">
    <property type="entry name" value="HTHARAC"/>
</dbReference>
<dbReference type="AlphaFoldDB" id="A0A926I016"/>
<keyword evidence="6" id="KW-1185">Reference proteome</keyword>
<dbReference type="SUPFAM" id="SSF46689">
    <property type="entry name" value="Homeodomain-like"/>
    <property type="match status" value="2"/>
</dbReference>
<dbReference type="InterPro" id="IPR018060">
    <property type="entry name" value="HTH_AraC"/>
</dbReference>
<dbReference type="RefSeq" id="WP_249313480.1">
    <property type="nucleotide sequence ID" value="NZ_JACRSU010000004.1"/>
</dbReference>
<sequence>MIDTTIFEKQLELDIPSDLGIYYSGKRINTKNHVYGPEIRNHYLFVLVNNGNACLYGEKNIFLKPHDLLVMFPGQRIHYKASGLWSIQWVGVYGNGADRLTEKLGVTRKFPVMNVHCYREVETALESIYASAGDLTLSGKLNSLSLLYEFFSILFQNANSDQQDDIVQSAIKIIRYNYSQQITVSSIANSLHLNSAYFSRLFASKTGISPKQFILSLRLERAKELLQQQAIPVAEVSRSAGFSDQLYFSRLFRQKIGLSPSQFRNLQKESPQR</sequence>
<dbReference type="InterPro" id="IPR020449">
    <property type="entry name" value="Tscrpt_reg_AraC-type_HTH"/>
</dbReference>
<name>A0A926I016_9FIRM</name>
<dbReference type="GO" id="GO:0003700">
    <property type="term" value="F:DNA-binding transcription factor activity"/>
    <property type="evidence" value="ECO:0007669"/>
    <property type="project" value="InterPro"/>
</dbReference>
<dbReference type="Pfam" id="PF02311">
    <property type="entry name" value="AraC_binding"/>
    <property type="match status" value="1"/>
</dbReference>
<dbReference type="Proteomes" id="UP000611762">
    <property type="component" value="Unassembled WGS sequence"/>
</dbReference>
<dbReference type="GO" id="GO:0043565">
    <property type="term" value="F:sequence-specific DNA binding"/>
    <property type="evidence" value="ECO:0007669"/>
    <property type="project" value="InterPro"/>
</dbReference>
<dbReference type="InterPro" id="IPR003313">
    <property type="entry name" value="AraC-bd"/>
</dbReference>
<dbReference type="InterPro" id="IPR018062">
    <property type="entry name" value="HTH_AraC-typ_CS"/>
</dbReference>
<evidence type="ECO:0000313" key="5">
    <source>
        <dbReference type="EMBL" id="MBC8541446.1"/>
    </source>
</evidence>
<protein>
    <submittedName>
        <fullName evidence="5">Helix-turn-helix transcriptional regulator</fullName>
    </submittedName>
</protein>
<dbReference type="PROSITE" id="PS00041">
    <property type="entry name" value="HTH_ARAC_FAMILY_1"/>
    <property type="match status" value="1"/>
</dbReference>
<reference evidence="5" key="1">
    <citation type="submission" date="2020-08" db="EMBL/GenBank/DDBJ databases">
        <title>Genome public.</title>
        <authorList>
            <person name="Liu C."/>
            <person name="Sun Q."/>
        </authorList>
    </citation>
    <scope>NUCLEOTIDE SEQUENCE</scope>
    <source>
        <strain evidence="5">H8</strain>
    </source>
</reference>
<dbReference type="PANTHER" id="PTHR43280:SF2">
    <property type="entry name" value="HTH-TYPE TRANSCRIPTIONAL REGULATOR EXSA"/>
    <property type="match status" value="1"/>
</dbReference>